<comment type="caution">
    <text evidence="1">The sequence shown here is derived from an EMBL/GenBank/DDBJ whole genome shotgun (WGS) entry which is preliminary data.</text>
</comment>
<evidence type="ECO:0000313" key="1">
    <source>
        <dbReference type="EMBL" id="MDM7856297.1"/>
    </source>
</evidence>
<name>A0ABT7SJD3_9CELL</name>
<dbReference type="Proteomes" id="UP001529338">
    <property type="component" value="Unassembled WGS sequence"/>
</dbReference>
<dbReference type="Pfam" id="PF19850">
    <property type="entry name" value="DUF6325"/>
    <property type="match status" value="1"/>
</dbReference>
<reference evidence="1 2" key="1">
    <citation type="submission" date="2023-06" db="EMBL/GenBank/DDBJ databases">
        <title>Cellulomonas sp. MW4 Whole genome sequence.</title>
        <authorList>
            <person name="Park S."/>
        </authorList>
    </citation>
    <scope>NUCLEOTIDE SEQUENCE [LARGE SCALE GENOMIC DNA]</scope>
    <source>
        <strain evidence="1 2">MW4</strain>
    </source>
</reference>
<dbReference type="EMBL" id="JAUCGQ010000003">
    <property type="protein sequence ID" value="MDM7856297.1"/>
    <property type="molecule type" value="Genomic_DNA"/>
</dbReference>
<keyword evidence="2" id="KW-1185">Reference proteome</keyword>
<proteinExistence type="predicted"/>
<evidence type="ECO:0000313" key="2">
    <source>
        <dbReference type="Proteomes" id="UP001529338"/>
    </source>
</evidence>
<sequence>MSSLRLELTVVGKPRPAAMRELSEVGLRSNATVLEAHVRDSAALYGVLQRLASLGIELLALRVSPEDRADVEIVVRGPVGPLLERMLADVAHTHPVASAGFEVEQLELADVLSRLERLAELPEPGDAAGVVPDEADERATAHLGPPRDAHDGEAQMAPQLEEMGPIDYLVVEFPENRLNGTAFPLLVDLVERGIIRVLDLRFITKDSDDRVQGVSIQDLDVDGDFDLTIFEGASSDLLGDDDLAEAGNALTPGSAAGILVYENAWAAPFATALREGGGQLVASGRIPVQAILAALDATDAA</sequence>
<gene>
    <name evidence="1" type="ORF">QRT04_15270</name>
</gene>
<accession>A0ABT7SJD3</accession>
<dbReference type="RefSeq" id="WP_289456445.1">
    <property type="nucleotide sequence ID" value="NZ_JAUCGQ010000003.1"/>
</dbReference>
<protein>
    <submittedName>
        <fullName evidence="1">DUF6325 family protein</fullName>
    </submittedName>
</protein>
<dbReference type="InterPro" id="IPR046288">
    <property type="entry name" value="DUF6325"/>
</dbReference>
<organism evidence="1 2">
    <name type="scientific">Cellulomonas alba</name>
    <dbReference type="NCBI Taxonomy" id="3053467"/>
    <lineage>
        <taxon>Bacteria</taxon>
        <taxon>Bacillati</taxon>
        <taxon>Actinomycetota</taxon>
        <taxon>Actinomycetes</taxon>
        <taxon>Micrococcales</taxon>
        <taxon>Cellulomonadaceae</taxon>
        <taxon>Cellulomonas</taxon>
    </lineage>
</organism>